<protein>
    <submittedName>
        <fullName evidence="2">Uncharacterized protein</fullName>
    </submittedName>
</protein>
<evidence type="ECO:0000313" key="4">
    <source>
        <dbReference type="Proteomes" id="UP001155901"/>
    </source>
</evidence>
<evidence type="ECO:0000313" key="5">
    <source>
        <dbReference type="Proteomes" id="UP001162889"/>
    </source>
</evidence>
<feature type="region of interest" description="Disordered" evidence="1">
    <location>
        <begin position="1"/>
        <end position="32"/>
    </location>
</feature>
<evidence type="ECO:0000256" key="1">
    <source>
        <dbReference type="SAM" id="MobiDB-lite"/>
    </source>
</evidence>
<reference evidence="2" key="1">
    <citation type="submission" date="2021-07" db="EMBL/GenBank/DDBJ databases">
        <title>Characterization of violacein-producing bacteria and related species.</title>
        <authorList>
            <person name="Wilson H.S."/>
            <person name="De Leon M.E."/>
        </authorList>
    </citation>
    <scope>NUCLEOTIDE SEQUENCE</scope>
    <source>
        <strain evidence="2">HSC-15S17</strain>
    </source>
</reference>
<dbReference type="Proteomes" id="UP001162889">
    <property type="component" value="Unassembled WGS sequence"/>
</dbReference>
<dbReference type="EMBL" id="JAHTGR010000003">
    <property type="protein sequence ID" value="MBV6320928.1"/>
    <property type="molecule type" value="Genomic_DNA"/>
</dbReference>
<dbReference type="EMBL" id="JALJZU010000004">
    <property type="protein sequence ID" value="MCP2008360.1"/>
    <property type="molecule type" value="Genomic_DNA"/>
</dbReference>
<evidence type="ECO:0000313" key="2">
    <source>
        <dbReference type="EMBL" id="MBV6320928.1"/>
    </source>
</evidence>
<dbReference type="Proteomes" id="UP001155901">
    <property type="component" value="Unassembled WGS sequence"/>
</dbReference>
<reference evidence="3" key="2">
    <citation type="submission" date="2022-03" db="EMBL/GenBank/DDBJ databases">
        <title>Genome Encyclopedia of Bacteria and Archaea VI: Functional Genomics of Type Strains.</title>
        <authorList>
            <person name="Whitman W."/>
        </authorList>
    </citation>
    <scope>NUCLEOTIDE SEQUENCE</scope>
    <source>
        <strain evidence="3">HSC-15S17</strain>
    </source>
</reference>
<sequence length="444" mass="47039">MNDRAPKLVPGKHHHHHRHQHHAHKPHLAAAASTPQQDAYARLYGQMLAPLGLDASSFQLMMPGTTVWDWKADLGFIDPAQYNFCAVIPQWSAAGTYQSTDALFDASYGQFLNCLSPEPPPKLEEDIATAQANLQEAQNQYTDAVTDAHVAYLKDQFVVNGVPSYVSWLTGDGASFQGAIAAANTDLTAATTAYQSLVKECDQNLANAIAAQQNKSYYVTLNNGGTSPSVPNWNLSMTSTEWIDSLSTGTDAVTISYSNSQAVYDFGNSWAGGSAEVSDDFFSLQASGSWQSTDEFYTDTNLSISITAAMAVIDISPDQWYSPVTALAGGVYLPGLSEFSNGSAGDVYMFGQGGILPLVKTGMLVVYNPSITLTISSATYQSNESSWSATGGISIGPFQIDGANGGSTSSSWSDNGTTASITVTDTTGVPKILGVTVSQPVVAP</sequence>
<keyword evidence="5" id="KW-1185">Reference proteome</keyword>
<organism evidence="2 4">
    <name type="scientific">Duganella violaceipulchra</name>
    <dbReference type="NCBI Taxonomy" id="2849652"/>
    <lineage>
        <taxon>Bacteria</taxon>
        <taxon>Pseudomonadati</taxon>
        <taxon>Pseudomonadota</taxon>
        <taxon>Betaproteobacteria</taxon>
        <taxon>Burkholderiales</taxon>
        <taxon>Oxalobacteraceae</taxon>
        <taxon>Telluria group</taxon>
        <taxon>Duganella</taxon>
    </lineage>
</organism>
<proteinExistence type="predicted"/>
<comment type="caution">
    <text evidence="2">The sequence shown here is derived from an EMBL/GenBank/DDBJ whole genome shotgun (WGS) entry which is preliminary data.</text>
</comment>
<name>A0AA41H453_9BURK</name>
<dbReference type="AlphaFoldDB" id="A0AA41H453"/>
<gene>
    <name evidence="2" type="ORF">KVP70_08265</name>
    <name evidence="3" type="ORF">L1274_002068</name>
</gene>
<dbReference type="RefSeq" id="WP_217941642.1">
    <property type="nucleotide sequence ID" value="NZ_JAHTGR010000003.1"/>
</dbReference>
<evidence type="ECO:0000313" key="3">
    <source>
        <dbReference type="EMBL" id="MCP2008360.1"/>
    </source>
</evidence>
<accession>A0AA41H453</accession>
<feature type="compositionally biased region" description="Basic residues" evidence="1">
    <location>
        <begin position="10"/>
        <end position="27"/>
    </location>
</feature>